<protein>
    <submittedName>
        <fullName evidence="3">PH domain-containing protein</fullName>
    </submittedName>
</protein>
<keyword evidence="4" id="KW-1185">Reference proteome</keyword>
<gene>
    <name evidence="3" type="ORF">ACFSKV_06920</name>
</gene>
<feature type="transmembrane region" description="Helical" evidence="1">
    <location>
        <begin position="34"/>
        <end position="58"/>
    </location>
</feature>
<name>A0ABW5B7Y3_9BACT</name>
<feature type="transmembrane region" description="Helical" evidence="1">
    <location>
        <begin position="12"/>
        <end position="28"/>
    </location>
</feature>
<comment type="caution">
    <text evidence="3">The sequence shown here is derived from an EMBL/GenBank/DDBJ whole genome shotgun (WGS) entry which is preliminary data.</text>
</comment>
<proteinExistence type="predicted"/>
<keyword evidence="1" id="KW-0812">Transmembrane</keyword>
<feature type="domain" description="Uncharacterized protein YyaB-like PH" evidence="2">
    <location>
        <begin position="54"/>
        <end position="129"/>
    </location>
</feature>
<organism evidence="3 4">
    <name type="scientific">Shivajiella indica</name>
    <dbReference type="NCBI Taxonomy" id="872115"/>
    <lineage>
        <taxon>Bacteria</taxon>
        <taxon>Pseudomonadati</taxon>
        <taxon>Bacteroidota</taxon>
        <taxon>Cytophagia</taxon>
        <taxon>Cytophagales</taxon>
        <taxon>Cyclobacteriaceae</taxon>
        <taxon>Shivajiella</taxon>
    </lineage>
</organism>
<dbReference type="InterPro" id="IPR009589">
    <property type="entry name" value="PH_YyaB-like"/>
</dbReference>
<sequence length="137" mass="16017">MKKFQSKKGKLFQGLLGTITGLFIYSLISDKFTWPFSLLILIPISLMIWIYFNTYYVLQNNLLKYRSGFLNGEIDIAKINEIHPDKTLWYGLKPALAQKGIIIKYHKFDEIYIAPENNEKFIEELLKINPSILVNKL</sequence>
<keyword evidence="1" id="KW-0472">Membrane</keyword>
<evidence type="ECO:0000313" key="3">
    <source>
        <dbReference type="EMBL" id="MFD2201291.1"/>
    </source>
</evidence>
<dbReference type="Pfam" id="PF06713">
    <property type="entry name" value="bPH_4"/>
    <property type="match status" value="1"/>
</dbReference>
<evidence type="ECO:0000256" key="1">
    <source>
        <dbReference type="SAM" id="Phobius"/>
    </source>
</evidence>
<reference evidence="4" key="1">
    <citation type="journal article" date="2019" name="Int. J. Syst. Evol. Microbiol.">
        <title>The Global Catalogue of Microorganisms (GCM) 10K type strain sequencing project: providing services to taxonomists for standard genome sequencing and annotation.</title>
        <authorList>
            <consortium name="The Broad Institute Genomics Platform"/>
            <consortium name="The Broad Institute Genome Sequencing Center for Infectious Disease"/>
            <person name="Wu L."/>
            <person name="Ma J."/>
        </authorList>
    </citation>
    <scope>NUCLEOTIDE SEQUENCE [LARGE SCALE GENOMIC DNA]</scope>
    <source>
        <strain evidence="4">KCTC 19812</strain>
    </source>
</reference>
<dbReference type="RefSeq" id="WP_380801211.1">
    <property type="nucleotide sequence ID" value="NZ_JBHUIV010000010.1"/>
</dbReference>
<accession>A0ABW5B7Y3</accession>
<dbReference type="EMBL" id="JBHUIV010000010">
    <property type="protein sequence ID" value="MFD2201291.1"/>
    <property type="molecule type" value="Genomic_DNA"/>
</dbReference>
<evidence type="ECO:0000313" key="4">
    <source>
        <dbReference type="Proteomes" id="UP001597414"/>
    </source>
</evidence>
<dbReference type="Proteomes" id="UP001597414">
    <property type="component" value="Unassembled WGS sequence"/>
</dbReference>
<keyword evidence="1" id="KW-1133">Transmembrane helix</keyword>
<evidence type="ECO:0000259" key="2">
    <source>
        <dbReference type="Pfam" id="PF06713"/>
    </source>
</evidence>